<sequence length="425" mass="46191">MSVVRHRLGSHGFPVEVRGRHFVGFSKVARILGPVMSESSEVPSSPRQRLLARMRAERDALAARIIDRARAEIPDYRTVEAADLLPTTTAIMDRLFASLAGTADAESSEGTRMTDYGRIRATQAVSMEALLRAWRLAERLHLETLSAVAADCGADDAVLFEITRDLLELVDDAAASFSDAHHEVERTRTGHDRIQRAEFTRAVLAGTLSATELTLGIQRYGLRADADYRAFRARADAAPPSEFDRLLRPQGADYAFRTVIDGDYAGFTDRTIPIPGAALLAFGPPRPLAQAPLSFRLAGRALATAAALGHTGTCEFDGLGLLPGVAADPELGAELVRRYLAPLGSSGSAATLIDTVTAYLDTGMRVEATAQRLIVHPNTVRYRIARFEELTGCDLRRAHTGAQVWWAIRYDRLVRPGATNFASAN</sequence>
<dbReference type="Gene3D" id="1.10.10.2840">
    <property type="entry name" value="PucR C-terminal helix-turn-helix domain"/>
    <property type="match status" value="1"/>
</dbReference>
<organism evidence="3 4">
    <name type="scientific">Nocardia africana</name>
    <dbReference type="NCBI Taxonomy" id="134964"/>
    <lineage>
        <taxon>Bacteria</taxon>
        <taxon>Bacillati</taxon>
        <taxon>Actinomycetota</taxon>
        <taxon>Actinomycetes</taxon>
        <taxon>Mycobacteriales</taxon>
        <taxon>Nocardiaceae</taxon>
        <taxon>Nocardia</taxon>
    </lineage>
</organism>
<dbReference type="AlphaFoldDB" id="A0A378WLV0"/>
<feature type="domain" description="PucR C-terminal helix-turn-helix" evidence="1">
    <location>
        <begin position="352"/>
        <end position="409"/>
    </location>
</feature>
<dbReference type="PANTHER" id="PTHR33744">
    <property type="entry name" value="CARBOHYDRATE DIACID REGULATOR"/>
    <property type="match status" value="1"/>
</dbReference>
<evidence type="ECO:0000259" key="1">
    <source>
        <dbReference type="Pfam" id="PF13556"/>
    </source>
</evidence>
<dbReference type="InterPro" id="IPR042070">
    <property type="entry name" value="PucR_C-HTH_sf"/>
</dbReference>
<evidence type="ECO:0000313" key="3">
    <source>
        <dbReference type="EMBL" id="SUA42236.1"/>
    </source>
</evidence>
<gene>
    <name evidence="3" type="ORF">NCTC13184_01589</name>
</gene>
<dbReference type="InterPro" id="IPR051448">
    <property type="entry name" value="CdaR-like_regulators"/>
</dbReference>
<accession>A0A378WLV0</accession>
<dbReference type="EMBL" id="UGRU01000001">
    <property type="protein sequence ID" value="SUA42236.1"/>
    <property type="molecule type" value="Genomic_DNA"/>
</dbReference>
<dbReference type="InterPro" id="IPR025736">
    <property type="entry name" value="PucR_C-HTH_dom"/>
</dbReference>
<proteinExistence type="predicted"/>
<name>A0A378WLV0_9NOCA</name>
<protein>
    <submittedName>
        <fullName evidence="3">Carbohydrate diacid transcriptional activator CdaR</fullName>
    </submittedName>
</protein>
<dbReference type="Pfam" id="PF13556">
    <property type="entry name" value="HTH_30"/>
    <property type="match status" value="1"/>
</dbReference>
<feature type="domain" description="RsbT co-antagonist protein RsbRD N-terminal" evidence="2">
    <location>
        <begin position="59"/>
        <end position="196"/>
    </location>
</feature>
<evidence type="ECO:0000259" key="2">
    <source>
        <dbReference type="Pfam" id="PF14361"/>
    </source>
</evidence>
<reference evidence="3 4" key="1">
    <citation type="submission" date="2018-06" db="EMBL/GenBank/DDBJ databases">
        <authorList>
            <consortium name="Pathogen Informatics"/>
            <person name="Doyle S."/>
        </authorList>
    </citation>
    <scope>NUCLEOTIDE SEQUENCE [LARGE SCALE GENOMIC DNA]</scope>
    <source>
        <strain evidence="3 4">NCTC13184</strain>
    </source>
</reference>
<dbReference type="Pfam" id="PF14361">
    <property type="entry name" value="RsbRD_N"/>
    <property type="match status" value="1"/>
</dbReference>
<evidence type="ECO:0000313" key="4">
    <source>
        <dbReference type="Proteomes" id="UP000255082"/>
    </source>
</evidence>
<dbReference type="InterPro" id="IPR025751">
    <property type="entry name" value="RsbRD_N_dom"/>
</dbReference>
<dbReference type="Proteomes" id="UP000255082">
    <property type="component" value="Unassembled WGS sequence"/>
</dbReference>
<dbReference type="PANTHER" id="PTHR33744:SF1">
    <property type="entry name" value="DNA-BINDING TRANSCRIPTIONAL ACTIVATOR ADER"/>
    <property type="match status" value="1"/>
</dbReference>